<dbReference type="GO" id="GO:0004129">
    <property type="term" value="F:cytochrome-c oxidase activity"/>
    <property type="evidence" value="ECO:0007669"/>
    <property type="project" value="InterPro"/>
</dbReference>
<name>A0A1H6HMM4_9EURY</name>
<dbReference type="InterPro" id="IPR023615">
    <property type="entry name" value="Cyt_c_Oxase_su1_BS"/>
</dbReference>
<dbReference type="RefSeq" id="WP_092812850.1">
    <property type="nucleotide sequence ID" value="NZ_FNWU01000001.1"/>
</dbReference>
<evidence type="ECO:0000256" key="3">
    <source>
        <dbReference type="ARBA" id="ARBA00022989"/>
    </source>
</evidence>
<dbReference type="STRING" id="1267564.SAMN05192561_101120"/>
<keyword evidence="3 7" id="KW-1133">Transmembrane helix</keyword>
<keyword evidence="5" id="KW-0679">Respiratory chain</keyword>
<feature type="domain" description="Cytochrome oxidase subunit I profile" evidence="8">
    <location>
        <begin position="55"/>
        <end position="529"/>
    </location>
</feature>
<comment type="similarity">
    <text evidence="5">Belongs to the heme-copper respiratory oxidase family.</text>
</comment>
<dbReference type="Proteomes" id="UP000199215">
    <property type="component" value="Unassembled WGS sequence"/>
</dbReference>
<evidence type="ECO:0000313" key="10">
    <source>
        <dbReference type="Proteomes" id="UP000199215"/>
    </source>
</evidence>
<keyword evidence="5" id="KW-0408">Iron</keyword>
<keyword evidence="5" id="KW-0479">Metal-binding</keyword>
<evidence type="ECO:0000256" key="5">
    <source>
        <dbReference type="RuleBase" id="RU000370"/>
    </source>
</evidence>
<sequence>MTATADAPATTSPDATNEPVTNEDDPDGDGDGAATPEGTFYDRFPAEARIVRATFLGAFLAFAIGTTFGIIQTLHRTGIARPFSSVDYYTFLTAHGVFLVLSFTIFFLVGVFTWALVRSLDRPLVNTRFSWAWYGLMAVGMTLTGITILAGFTSAVDLSADVLFTFYAPLQAHPLFYGGLAVFLVGTWLAGLDWWRTYLAWRRENPDERIPLQTFMVLTTTIMWYVATSALAISVLFFLLPWSLGLIETVNPTLTRTLFWFFGHPVVYFWLMPAYLLWYTVLPSIAGGRLFSDPLARVVFVLFLLLSTPVGIHHQYLDPGIAEGFKFVSMTNTMFLLLPSLLTAFTVVASVEYGARVRGGTGLFGWLRTLPWRDPAFTGMMLAGLMFAAGGYSGMVNAGMNINYLIHNTIWVPGHFHLTVGTAVALTFMAATYWLWPQITNKPIYSKQIGLAQVVLWFAGMALMSNAMHAQGLLGAPRRTAEPEYAGFEYGTAFGGFQELNVQIAIGGTILFASAVLFLSNVVLTMGNSRTDGLAETISEPISGPEDAPLVLDNIRLWGGIAVLLVLLAYALPIVAIIQRGGLFGPGGEAFPMVLDALSILVDRAPDAIALLTDRAVDALGGGRLGGWP</sequence>
<dbReference type="PRINTS" id="PR01165">
    <property type="entry name" value="CYCOXIDASEI"/>
</dbReference>
<dbReference type="InterPro" id="IPR033943">
    <property type="entry name" value="Ba3-like_Oxidase_I"/>
</dbReference>
<dbReference type="GO" id="GO:0020037">
    <property type="term" value="F:heme binding"/>
    <property type="evidence" value="ECO:0007669"/>
    <property type="project" value="InterPro"/>
</dbReference>
<dbReference type="EMBL" id="FNWU01000001">
    <property type="protein sequence ID" value="SEH37039.1"/>
    <property type="molecule type" value="Genomic_DNA"/>
</dbReference>
<dbReference type="Pfam" id="PF00115">
    <property type="entry name" value="COX1"/>
    <property type="match status" value="1"/>
</dbReference>
<dbReference type="OrthoDB" id="28065at2157"/>
<feature type="transmembrane region" description="Helical" evidence="7">
    <location>
        <begin position="129"/>
        <end position="155"/>
    </location>
</feature>
<dbReference type="InterPro" id="IPR036927">
    <property type="entry name" value="Cyt_c_oxase-like_su1_sf"/>
</dbReference>
<evidence type="ECO:0000256" key="7">
    <source>
        <dbReference type="SAM" id="Phobius"/>
    </source>
</evidence>
<feature type="transmembrane region" description="Helical" evidence="7">
    <location>
        <begin position="294"/>
        <end position="314"/>
    </location>
</feature>
<keyword evidence="4 7" id="KW-0472">Membrane</keyword>
<evidence type="ECO:0000313" key="9">
    <source>
        <dbReference type="EMBL" id="SEH37039.1"/>
    </source>
</evidence>
<feature type="transmembrane region" description="Helical" evidence="7">
    <location>
        <begin position="557"/>
        <end position="578"/>
    </location>
</feature>
<feature type="transmembrane region" description="Helical" evidence="7">
    <location>
        <begin position="448"/>
        <end position="468"/>
    </location>
</feature>
<dbReference type="PROSITE" id="PS00077">
    <property type="entry name" value="COX1_CUB"/>
    <property type="match status" value="1"/>
</dbReference>
<keyword evidence="5" id="KW-0813">Transport</keyword>
<keyword evidence="5" id="KW-0249">Electron transport</keyword>
<evidence type="ECO:0000256" key="1">
    <source>
        <dbReference type="ARBA" id="ARBA00004141"/>
    </source>
</evidence>
<feature type="compositionally biased region" description="Low complexity" evidence="6">
    <location>
        <begin position="1"/>
        <end position="16"/>
    </location>
</feature>
<evidence type="ECO:0000256" key="4">
    <source>
        <dbReference type="ARBA" id="ARBA00023136"/>
    </source>
</evidence>
<accession>A0A1H6HMM4</accession>
<evidence type="ECO:0000256" key="6">
    <source>
        <dbReference type="SAM" id="MobiDB-lite"/>
    </source>
</evidence>
<keyword evidence="10" id="KW-1185">Reference proteome</keyword>
<feature type="transmembrane region" description="Helical" evidence="7">
    <location>
        <begin position="91"/>
        <end position="117"/>
    </location>
</feature>
<feature type="transmembrane region" description="Helical" evidence="7">
    <location>
        <begin position="334"/>
        <end position="355"/>
    </location>
</feature>
<dbReference type="Gene3D" id="1.20.210.10">
    <property type="entry name" value="Cytochrome c oxidase-like, subunit I domain"/>
    <property type="match status" value="1"/>
</dbReference>
<dbReference type="PANTHER" id="PTHR10422:SF40">
    <property type="entry name" value="CYTOCHROME C OXIDASE SUBUNIT I"/>
    <property type="match status" value="1"/>
</dbReference>
<feature type="transmembrane region" description="Helical" evidence="7">
    <location>
        <begin position="175"/>
        <end position="195"/>
    </location>
</feature>
<dbReference type="GO" id="GO:0016020">
    <property type="term" value="C:membrane"/>
    <property type="evidence" value="ECO:0007669"/>
    <property type="project" value="UniProtKB-SubCell"/>
</dbReference>
<protein>
    <submittedName>
        <fullName evidence="9">Cytochrome c oxidase subunit 1</fullName>
    </submittedName>
</protein>
<dbReference type="InterPro" id="IPR000883">
    <property type="entry name" value="Cyt_C_Oxase_1"/>
</dbReference>
<dbReference type="InterPro" id="IPR023616">
    <property type="entry name" value="Cyt_c_oxase-like_su1_dom"/>
</dbReference>
<evidence type="ECO:0000256" key="2">
    <source>
        <dbReference type="ARBA" id="ARBA00022692"/>
    </source>
</evidence>
<dbReference type="AlphaFoldDB" id="A0A1H6HMM4"/>
<feature type="region of interest" description="Disordered" evidence="6">
    <location>
        <begin position="1"/>
        <end position="36"/>
    </location>
</feature>
<keyword evidence="2 5" id="KW-0812">Transmembrane</keyword>
<dbReference type="SUPFAM" id="SSF81442">
    <property type="entry name" value="Cytochrome c oxidase subunit I-like"/>
    <property type="match status" value="1"/>
</dbReference>
<feature type="transmembrane region" description="Helical" evidence="7">
    <location>
        <begin position="504"/>
        <end position="524"/>
    </location>
</feature>
<feature type="transmembrane region" description="Helical" evidence="7">
    <location>
        <begin position="259"/>
        <end position="282"/>
    </location>
</feature>
<feature type="transmembrane region" description="Helical" evidence="7">
    <location>
        <begin position="215"/>
        <end position="239"/>
    </location>
</feature>
<dbReference type="PANTHER" id="PTHR10422">
    <property type="entry name" value="CYTOCHROME C OXIDASE SUBUNIT 1"/>
    <property type="match status" value="1"/>
</dbReference>
<gene>
    <name evidence="9" type="ORF">SAMN05192561_101120</name>
</gene>
<dbReference type="PROSITE" id="PS50855">
    <property type="entry name" value="COX1"/>
    <property type="match status" value="1"/>
</dbReference>
<feature type="transmembrane region" description="Helical" evidence="7">
    <location>
        <begin position="50"/>
        <end position="71"/>
    </location>
</feature>
<feature type="compositionally biased region" description="Acidic residues" evidence="6">
    <location>
        <begin position="21"/>
        <end position="30"/>
    </location>
</feature>
<keyword evidence="5" id="KW-0349">Heme</keyword>
<comment type="subcellular location">
    <subcellularLocation>
        <location evidence="1">Membrane</location>
        <topology evidence="1">Multi-pass membrane protein</topology>
    </subcellularLocation>
</comment>
<dbReference type="CDD" id="cd01660">
    <property type="entry name" value="ba3-like_Oxidase_I"/>
    <property type="match status" value="1"/>
</dbReference>
<dbReference type="GO" id="GO:0009060">
    <property type="term" value="P:aerobic respiration"/>
    <property type="evidence" value="ECO:0007669"/>
    <property type="project" value="InterPro"/>
</dbReference>
<evidence type="ECO:0000259" key="8">
    <source>
        <dbReference type="PROSITE" id="PS50855"/>
    </source>
</evidence>
<feature type="transmembrane region" description="Helical" evidence="7">
    <location>
        <begin position="376"/>
        <end position="395"/>
    </location>
</feature>
<organism evidence="9 10">
    <name type="scientific">Halopenitus malekzadehii</name>
    <dbReference type="NCBI Taxonomy" id="1267564"/>
    <lineage>
        <taxon>Archaea</taxon>
        <taxon>Methanobacteriati</taxon>
        <taxon>Methanobacteriota</taxon>
        <taxon>Stenosarchaea group</taxon>
        <taxon>Halobacteria</taxon>
        <taxon>Halobacteriales</taxon>
        <taxon>Haloferacaceae</taxon>
        <taxon>Halopenitus</taxon>
    </lineage>
</organism>
<reference evidence="9 10" key="1">
    <citation type="submission" date="2016-10" db="EMBL/GenBank/DDBJ databases">
        <authorList>
            <person name="de Groot N.N."/>
        </authorList>
    </citation>
    <scope>NUCLEOTIDE SEQUENCE [LARGE SCALE GENOMIC DNA]</scope>
    <source>
        <strain evidence="9 10">IBRC-M10418</strain>
    </source>
</reference>
<feature type="transmembrane region" description="Helical" evidence="7">
    <location>
        <begin position="415"/>
        <end position="436"/>
    </location>
</feature>
<proteinExistence type="inferred from homology"/>